<feature type="compositionally biased region" description="Pro residues" evidence="1">
    <location>
        <begin position="208"/>
        <end position="222"/>
    </location>
</feature>
<organism evidence="3 4">
    <name type="scientific">Novosphingobium aromaticivorans (strain ATCC 700278 / DSM 12444 / CCUG 56034 / CIP 105152 / NBRC 16084 / F199)</name>
    <dbReference type="NCBI Taxonomy" id="279238"/>
    <lineage>
        <taxon>Bacteria</taxon>
        <taxon>Pseudomonadati</taxon>
        <taxon>Pseudomonadota</taxon>
        <taxon>Alphaproteobacteria</taxon>
        <taxon>Sphingomonadales</taxon>
        <taxon>Sphingomonadaceae</taxon>
        <taxon>Novosphingobium</taxon>
    </lineage>
</organism>
<evidence type="ECO:0008006" key="5">
    <source>
        <dbReference type="Google" id="ProtNLM"/>
    </source>
</evidence>
<feature type="compositionally biased region" description="Basic and acidic residues" evidence="1">
    <location>
        <begin position="178"/>
        <end position="188"/>
    </location>
</feature>
<gene>
    <name evidence="3" type="ordered locus">Saro_0269</name>
</gene>
<dbReference type="RefSeq" id="WP_011443931.1">
    <property type="nucleotide sequence ID" value="NC_007794.1"/>
</dbReference>
<dbReference type="KEGG" id="nar:Saro_0269"/>
<dbReference type="STRING" id="279238.Saro_0269"/>
<dbReference type="EMBL" id="CP000248">
    <property type="protein sequence ID" value="ABD24717.1"/>
    <property type="molecule type" value="Genomic_DNA"/>
</dbReference>
<evidence type="ECO:0000256" key="2">
    <source>
        <dbReference type="SAM" id="SignalP"/>
    </source>
</evidence>
<protein>
    <recommendedName>
        <fullName evidence="5">DUF4440 domain-containing protein</fullName>
    </recommendedName>
</protein>
<feature type="compositionally biased region" description="Basic and acidic residues" evidence="1">
    <location>
        <begin position="196"/>
        <end position="207"/>
    </location>
</feature>
<evidence type="ECO:0000313" key="4">
    <source>
        <dbReference type="Proteomes" id="UP000009134"/>
    </source>
</evidence>
<evidence type="ECO:0000313" key="3">
    <source>
        <dbReference type="EMBL" id="ABD24717.1"/>
    </source>
</evidence>
<keyword evidence="4" id="KW-1185">Reference proteome</keyword>
<dbReference type="HOGENOM" id="CLU_1155495_0_0_5"/>
<feature type="region of interest" description="Disordered" evidence="1">
    <location>
        <begin position="20"/>
        <end position="44"/>
    </location>
</feature>
<feature type="chain" id="PRO_5004208182" description="DUF4440 domain-containing protein" evidence="2">
    <location>
        <begin position="24"/>
        <end position="274"/>
    </location>
</feature>
<proteinExistence type="predicted"/>
<name>Q2GBQ6_NOVAD</name>
<evidence type="ECO:0000256" key="1">
    <source>
        <dbReference type="SAM" id="MobiDB-lite"/>
    </source>
</evidence>
<dbReference type="eggNOG" id="ENOG5031DD2">
    <property type="taxonomic scope" value="Bacteria"/>
</dbReference>
<feature type="region of interest" description="Disordered" evidence="1">
    <location>
        <begin position="178"/>
        <end position="243"/>
    </location>
</feature>
<keyword evidence="2" id="KW-0732">Signal</keyword>
<sequence length="274" mass="29533">MTRLIPTAIVAVLAMTTPLAARSGPPPGDMGQGPEQGPGRPQRAYANPSALIAADIAFSRLAREKGQWTAFRETADETAEMFEGKRQGAHALLKDRKDPAAPVQWAPQAAWISCDGSAGFTFGGWREPASGGTGAAGEYVTVWQRQFKGKLDWKWVLDDGQPLAQPLRDVDWAEGKVADCPARRRPDGEAPPQPGSKRERREQDKLPPLRPLAGPVPAPDAPPGADSKDGQSRDGSLAWRSTVMPDGSRRFTAWIWKDGRMQEAFARTFAGGGA</sequence>
<dbReference type="AlphaFoldDB" id="Q2GBQ6"/>
<reference evidence="4" key="1">
    <citation type="submission" date="2006-01" db="EMBL/GenBank/DDBJ databases">
        <title>Complete sequence of Novosphingobium aromaticivorans DSM 12444.</title>
        <authorList>
            <consortium name="US DOE Joint Genome Institute"/>
            <person name="Copeland A."/>
            <person name="Lucas S."/>
            <person name="Lapidus A."/>
            <person name="Barry K."/>
            <person name="Detter J.C."/>
            <person name="Glavina T."/>
            <person name="Hammon N."/>
            <person name="Israni S."/>
            <person name="Pitluck S."/>
            <person name="Chain P."/>
            <person name="Malfatti S."/>
            <person name="Shin M."/>
            <person name="Vergez L."/>
            <person name="Schmutz J."/>
            <person name="Larimer F."/>
            <person name="Land M."/>
            <person name="Kyrpides N."/>
            <person name="Ivanova N."/>
            <person name="Fredrickson J."/>
            <person name="Balkwill D."/>
            <person name="Romine M.F."/>
            <person name="Richardson P."/>
        </authorList>
    </citation>
    <scope>NUCLEOTIDE SEQUENCE [LARGE SCALE GENOMIC DNA]</scope>
    <source>
        <strain evidence="4">ATCC 700278 / DSM 12444 / CCUG 56034 / CIP 105152 / NBRC 16084 / F199</strain>
    </source>
</reference>
<feature type="signal peptide" evidence="2">
    <location>
        <begin position="1"/>
        <end position="23"/>
    </location>
</feature>
<accession>Q2GBQ6</accession>
<dbReference type="Proteomes" id="UP000009134">
    <property type="component" value="Chromosome"/>
</dbReference>